<evidence type="ECO:0000256" key="6">
    <source>
        <dbReference type="SAM" id="Phobius"/>
    </source>
</evidence>
<comment type="subcellular location">
    <subcellularLocation>
        <location evidence="1">Membrane</location>
        <topology evidence="1">Multi-pass membrane protein</topology>
    </subcellularLocation>
</comment>
<dbReference type="Gene3D" id="1.10.3730.20">
    <property type="match status" value="1"/>
</dbReference>
<dbReference type="InterPro" id="IPR050638">
    <property type="entry name" value="AA-Vitamin_Transporters"/>
</dbReference>
<keyword evidence="5 6" id="KW-0472">Membrane</keyword>
<feature type="domain" description="EamA" evidence="7">
    <location>
        <begin position="13"/>
        <end position="140"/>
    </location>
</feature>
<evidence type="ECO:0000259" key="7">
    <source>
        <dbReference type="Pfam" id="PF00892"/>
    </source>
</evidence>
<organism evidence="8 9">
    <name type="scientific">Georgenia yuyongxinii</name>
    <dbReference type="NCBI Taxonomy" id="2589797"/>
    <lineage>
        <taxon>Bacteria</taxon>
        <taxon>Bacillati</taxon>
        <taxon>Actinomycetota</taxon>
        <taxon>Actinomycetes</taxon>
        <taxon>Micrococcales</taxon>
        <taxon>Bogoriellaceae</taxon>
        <taxon>Georgenia</taxon>
    </lineage>
</organism>
<feature type="transmembrane region" description="Helical" evidence="6">
    <location>
        <begin position="245"/>
        <end position="270"/>
    </location>
</feature>
<name>A0A5B8C6Y3_9MICO</name>
<dbReference type="InterPro" id="IPR000620">
    <property type="entry name" value="EamA_dom"/>
</dbReference>
<gene>
    <name evidence="8" type="ORF">FE374_11705</name>
</gene>
<feature type="transmembrane region" description="Helical" evidence="6">
    <location>
        <begin position="100"/>
        <end position="117"/>
    </location>
</feature>
<evidence type="ECO:0000256" key="5">
    <source>
        <dbReference type="ARBA" id="ARBA00023136"/>
    </source>
</evidence>
<feature type="domain" description="EamA" evidence="7">
    <location>
        <begin position="157"/>
        <end position="291"/>
    </location>
</feature>
<protein>
    <submittedName>
        <fullName evidence="8">EamA family transporter</fullName>
    </submittedName>
</protein>
<dbReference type="PANTHER" id="PTHR32322">
    <property type="entry name" value="INNER MEMBRANE TRANSPORTER"/>
    <property type="match status" value="1"/>
</dbReference>
<evidence type="ECO:0000313" key="9">
    <source>
        <dbReference type="Proteomes" id="UP000314616"/>
    </source>
</evidence>
<feature type="transmembrane region" description="Helical" evidence="6">
    <location>
        <begin position="156"/>
        <end position="175"/>
    </location>
</feature>
<dbReference type="KEGG" id="gyu:FE374_11705"/>
<evidence type="ECO:0000256" key="4">
    <source>
        <dbReference type="ARBA" id="ARBA00022989"/>
    </source>
</evidence>
<sequence length="319" mass="33115">MAQGGPHTAAKFAAVALMWGSSFLFIRVAVEGISPAQLALGRLVVGAAVLTTIMLLTGRRWPRERRTLGHLTVLALVLCVVPFLLFAWAGQHIPSGLSSIYNATTPVMTLLISLVALPQERLTAVRAAALALAAAGVVVIAAPWTLVTEPGGDHFLLGQLAALGATTCYGAGYVYMRRYLAGSGYDAVTVSATQIGIAALIMVLLAPFVATDPVALDGAIVASVVALGALSTGVAYIWNFDVVRAWGATLASTVTYLTPVVGVVLGVVVLGETFTLNQPLGALLVIVGILVGQGHLRLPRERALEPGVERPRAAHGEES</sequence>
<proteinExistence type="inferred from homology"/>
<feature type="transmembrane region" description="Helical" evidence="6">
    <location>
        <begin position="276"/>
        <end position="296"/>
    </location>
</feature>
<keyword evidence="3 6" id="KW-0812">Transmembrane</keyword>
<dbReference type="GO" id="GO:0016020">
    <property type="term" value="C:membrane"/>
    <property type="evidence" value="ECO:0007669"/>
    <property type="project" value="UniProtKB-SubCell"/>
</dbReference>
<evidence type="ECO:0000313" key="8">
    <source>
        <dbReference type="EMBL" id="QDC25181.1"/>
    </source>
</evidence>
<dbReference type="AlphaFoldDB" id="A0A5B8C6Y3"/>
<evidence type="ECO:0000256" key="1">
    <source>
        <dbReference type="ARBA" id="ARBA00004141"/>
    </source>
</evidence>
<dbReference type="SUPFAM" id="SSF103481">
    <property type="entry name" value="Multidrug resistance efflux transporter EmrE"/>
    <property type="match status" value="2"/>
</dbReference>
<dbReference type="EMBL" id="CP040915">
    <property type="protein sequence ID" value="QDC25181.1"/>
    <property type="molecule type" value="Genomic_DNA"/>
</dbReference>
<dbReference type="InterPro" id="IPR037185">
    <property type="entry name" value="EmrE-like"/>
</dbReference>
<feature type="transmembrane region" description="Helical" evidence="6">
    <location>
        <begin position="187"/>
        <end position="209"/>
    </location>
</feature>
<dbReference type="Pfam" id="PF00892">
    <property type="entry name" value="EamA"/>
    <property type="match status" value="2"/>
</dbReference>
<feature type="transmembrane region" description="Helical" evidence="6">
    <location>
        <begin position="12"/>
        <end position="30"/>
    </location>
</feature>
<keyword evidence="4 6" id="KW-1133">Transmembrane helix</keyword>
<feature type="transmembrane region" description="Helical" evidence="6">
    <location>
        <begin position="36"/>
        <end position="56"/>
    </location>
</feature>
<comment type="similarity">
    <text evidence="2">Belongs to the EamA transporter family.</text>
</comment>
<reference evidence="8 9" key="1">
    <citation type="submission" date="2019-05" db="EMBL/GenBank/DDBJ databases">
        <title>Georgenia *** sp. nov., and Georgenia *** sp. nov., isolated from the intestinal contents of plateau pika (Ochotona curzoniae) in the Qinghai-Tibet plateau of China.</title>
        <authorList>
            <person name="Tian Z."/>
        </authorList>
    </citation>
    <scope>NUCLEOTIDE SEQUENCE [LARGE SCALE GENOMIC DNA]</scope>
    <source>
        <strain evidence="8 9">Z443</strain>
    </source>
</reference>
<dbReference type="OrthoDB" id="5242975at2"/>
<dbReference type="RefSeq" id="WP_139929273.1">
    <property type="nucleotide sequence ID" value="NZ_CP040915.1"/>
</dbReference>
<feature type="transmembrane region" description="Helical" evidence="6">
    <location>
        <begin position="124"/>
        <end position="144"/>
    </location>
</feature>
<dbReference type="PANTHER" id="PTHR32322:SF9">
    <property type="entry name" value="AMINO-ACID METABOLITE EFFLUX PUMP-RELATED"/>
    <property type="match status" value="1"/>
</dbReference>
<feature type="transmembrane region" description="Helical" evidence="6">
    <location>
        <begin position="215"/>
        <end position="238"/>
    </location>
</feature>
<evidence type="ECO:0000256" key="2">
    <source>
        <dbReference type="ARBA" id="ARBA00007362"/>
    </source>
</evidence>
<evidence type="ECO:0000256" key="3">
    <source>
        <dbReference type="ARBA" id="ARBA00022692"/>
    </source>
</evidence>
<dbReference type="Proteomes" id="UP000314616">
    <property type="component" value="Chromosome"/>
</dbReference>
<accession>A0A5B8C6Y3</accession>
<feature type="transmembrane region" description="Helical" evidence="6">
    <location>
        <begin position="68"/>
        <end position="88"/>
    </location>
</feature>